<dbReference type="Proteomes" id="UP000306825">
    <property type="component" value="Chromosome"/>
</dbReference>
<evidence type="ECO:0000313" key="2">
    <source>
        <dbReference type="EMBL" id="QCT94796.1"/>
    </source>
</evidence>
<protein>
    <recommendedName>
        <fullName evidence="4">SPOR domain-containing protein</fullName>
    </recommendedName>
</protein>
<keyword evidence="1" id="KW-0472">Membrane</keyword>
<gene>
    <name evidence="2" type="ORF">FE773_06255</name>
</gene>
<keyword evidence="1" id="KW-0812">Transmembrane</keyword>
<evidence type="ECO:0000256" key="1">
    <source>
        <dbReference type="SAM" id="Phobius"/>
    </source>
</evidence>
<dbReference type="EMBL" id="CP040463">
    <property type="protein sequence ID" value="QCT94796.1"/>
    <property type="molecule type" value="Genomic_DNA"/>
</dbReference>
<reference evidence="2 3" key="1">
    <citation type="submission" date="2019-05" db="EMBL/GenBank/DDBJ databases">
        <title>A comparative analysis of the Nautiliaceae.</title>
        <authorList>
            <person name="Grosche A."/>
            <person name="Smedile F."/>
            <person name="Vetriani C."/>
        </authorList>
    </citation>
    <scope>NUCLEOTIDE SEQUENCE [LARGE SCALE GENOMIC DNA]</scope>
    <source>
        <strain evidence="2 3">TB-2</strain>
    </source>
</reference>
<feature type="transmembrane region" description="Helical" evidence="1">
    <location>
        <begin position="6"/>
        <end position="23"/>
    </location>
</feature>
<sequence>MKIFISFLFFITLSILVIIYVNISKPQISFNNNQNLKKIENLKKEQIKTPVIYNFPAKIMAMHIDFRNYKYVYVYKVIVNINDRFELFNIKTILKNNNLIYSLVENKNGSKIYILFRNLNEAEKILNLFKEYNFKVKIQKIKQRI</sequence>
<keyword evidence="3" id="KW-1185">Reference proteome</keyword>
<dbReference type="RefSeq" id="WP_138323504.1">
    <property type="nucleotide sequence ID" value="NZ_CP040463.1"/>
</dbReference>
<organism evidence="2 3">
    <name type="scientific">Caminibacter mediatlanticus TB-2</name>
    <dbReference type="NCBI Taxonomy" id="391592"/>
    <lineage>
        <taxon>Bacteria</taxon>
        <taxon>Pseudomonadati</taxon>
        <taxon>Campylobacterota</taxon>
        <taxon>Epsilonproteobacteria</taxon>
        <taxon>Nautiliales</taxon>
        <taxon>Nautiliaceae</taxon>
        <taxon>Caminibacter</taxon>
    </lineage>
</organism>
<accession>A0ABX5VDE2</accession>
<evidence type="ECO:0008006" key="4">
    <source>
        <dbReference type="Google" id="ProtNLM"/>
    </source>
</evidence>
<evidence type="ECO:0000313" key="3">
    <source>
        <dbReference type="Proteomes" id="UP000306825"/>
    </source>
</evidence>
<name>A0ABX5VDE2_9BACT</name>
<keyword evidence="1" id="KW-1133">Transmembrane helix</keyword>
<proteinExistence type="predicted"/>